<evidence type="ECO:0000256" key="2">
    <source>
        <dbReference type="SAM" id="Coils"/>
    </source>
</evidence>
<name>A0A1T4LTM1_9FIRM</name>
<dbReference type="GO" id="GO:0016757">
    <property type="term" value="F:glycosyltransferase activity"/>
    <property type="evidence" value="ECO:0007669"/>
    <property type="project" value="TreeGrafter"/>
</dbReference>
<organism evidence="4 5">
    <name type="scientific">Anaerorhabdus furcosa</name>
    <dbReference type="NCBI Taxonomy" id="118967"/>
    <lineage>
        <taxon>Bacteria</taxon>
        <taxon>Bacillati</taxon>
        <taxon>Bacillota</taxon>
        <taxon>Erysipelotrichia</taxon>
        <taxon>Erysipelotrichales</taxon>
        <taxon>Erysipelotrichaceae</taxon>
        <taxon>Anaerorhabdus</taxon>
    </lineage>
</organism>
<proteinExistence type="predicted"/>
<protein>
    <submittedName>
        <fullName evidence="4">Glycosyltransferase involved in cell wall bisynthesis</fullName>
    </submittedName>
</protein>
<dbReference type="Pfam" id="PF13439">
    <property type="entry name" value="Glyco_transf_4"/>
    <property type="match status" value="1"/>
</dbReference>
<accession>A0A1T4LTM1</accession>
<keyword evidence="2" id="KW-0175">Coiled coil</keyword>
<dbReference type="Gene3D" id="3.40.50.2000">
    <property type="entry name" value="Glycogen Phosphorylase B"/>
    <property type="match status" value="2"/>
</dbReference>
<dbReference type="GO" id="GO:0009103">
    <property type="term" value="P:lipopolysaccharide biosynthetic process"/>
    <property type="evidence" value="ECO:0007669"/>
    <property type="project" value="TreeGrafter"/>
</dbReference>
<evidence type="ECO:0000256" key="1">
    <source>
        <dbReference type="ARBA" id="ARBA00022679"/>
    </source>
</evidence>
<dbReference type="InterPro" id="IPR028098">
    <property type="entry name" value="Glyco_trans_4-like_N"/>
</dbReference>
<dbReference type="Proteomes" id="UP000243297">
    <property type="component" value="Unassembled WGS sequence"/>
</dbReference>
<dbReference type="PANTHER" id="PTHR46401">
    <property type="entry name" value="GLYCOSYLTRANSFERASE WBBK-RELATED"/>
    <property type="match status" value="1"/>
</dbReference>
<dbReference type="PANTHER" id="PTHR46401:SF2">
    <property type="entry name" value="GLYCOSYLTRANSFERASE WBBK-RELATED"/>
    <property type="match status" value="1"/>
</dbReference>
<gene>
    <name evidence="4" type="ORF">SAMN02745191_1041</name>
</gene>
<keyword evidence="5" id="KW-1185">Reference proteome</keyword>
<reference evidence="5" key="1">
    <citation type="submission" date="2017-02" db="EMBL/GenBank/DDBJ databases">
        <authorList>
            <person name="Varghese N."/>
            <person name="Submissions S."/>
        </authorList>
    </citation>
    <scope>NUCLEOTIDE SEQUENCE [LARGE SCALE GENOMIC DNA]</scope>
    <source>
        <strain evidence="5">ATCC 25662</strain>
    </source>
</reference>
<dbReference type="EMBL" id="FUWY01000002">
    <property type="protein sequence ID" value="SJZ58080.1"/>
    <property type="molecule type" value="Genomic_DNA"/>
</dbReference>
<sequence>MKVVNICLAGSYNDGWGYQDNLLTKYQKLNGNDVTIITSRFVNEKNSEEYLTVPSGIYINELGIKIKRLNFVKFPWITKIFRKYRGLYSSLSEENPDLIFIHCCQFVDIINVCKYVKNHPNVRVKVDNHADYTNSAKSVPAKILHYTLWRYCARKIDRYAEKFYGVMPSRCDFLMKYYGIDKSKIDLLVMGADDELIENTSKNLNELSKKVNPANNFLIITGGKIDMHKKETIDLMKAINQMKDVKLLIFGSIVEELISEFNANLSEKVTYLGWINQQETYDYLAVSDLAVFPGRHSVLWEQAVGIGLPSIFKKWKGTTHVDLGGNCIIMDNCSEENLKKEIENLRDNNEKYQAMKKNAIEKKKYFSYKEIARMSVE</sequence>
<feature type="coiled-coil region" evidence="2">
    <location>
        <begin position="335"/>
        <end position="362"/>
    </location>
</feature>
<evidence type="ECO:0000259" key="3">
    <source>
        <dbReference type="Pfam" id="PF13439"/>
    </source>
</evidence>
<dbReference type="SUPFAM" id="SSF53756">
    <property type="entry name" value="UDP-Glycosyltransferase/glycogen phosphorylase"/>
    <property type="match status" value="1"/>
</dbReference>
<evidence type="ECO:0000313" key="4">
    <source>
        <dbReference type="EMBL" id="SJZ58080.1"/>
    </source>
</evidence>
<dbReference type="AlphaFoldDB" id="A0A1T4LTM1"/>
<dbReference type="STRING" id="118967.SAMN02745191_1041"/>
<keyword evidence="1 4" id="KW-0808">Transferase</keyword>
<feature type="domain" description="Glycosyltransferase subfamily 4-like N-terminal" evidence="3">
    <location>
        <begin position="23"/>
        <end position="195"/>
    </location>
</feature>
<evidence type="ECO:0000313" key="5">
    <source>
        <dbReference type="Proteomes" id="UP000243297"/>
    </source>
</evidence>
<dbReference type="OrthoDB" id="9816424at2"/>
<dbReference type="Pfam" id="PF13692">
    <property type="entry name" value="Glyco_trans_1_4"/>
    <property type="match status" value="1"/>
</dbReference>
<dbReference type="RefSeq" id="WP_078711464.1">
    <property type="nucleotide sequence ID" value="NZ_FUWY01000002.1"/>
</dbReference>